<dbReference type="AlphaFoldDB" id="A0AAD8ZCA0"/>
<organism evidence="2 3">
    <name type="scientific">Electrophorus voltai</name>
    <dbReference type="NCBI Taxonomy" id="2609070"/>
    <lineage>
        <taxon>Eukaryota</taxon>
        <taxon>Metazoa</taxon>
        <taxon>Chordata</taxon>
        <taxon>Craniata</taxon>
        <taxon>Vertebrata</taxon>
        <taxon>Euteleostomi</taxon>
        <taxon>Actinopterygii</taxon>
        <taxon>Neopterygii</taxon>
        <taxon>Teleostei</taxon>
        <taxon>Ostariophysi</taxon>
        <taxon>Gymnotiformes</taxon>
        <taxon>Gymnotoidei</taxon>
        <taxon>Gymnotidae</taxon>
        <taxon>Electrophorus</taxon>
    </lineage>
</organism>
<dbReference type="Proteomes" id="UP001239994">
    <property type="component" value="Unassembled WGS sequence"/>
</dbReference>
<keyword evidence="3" id="KW-1185">Reference proteome</keyword>
<evidence type="ECO:0000256" key="1">
    <source>
        <dbReference type="SAM" id="MobiDB-lite"/>
    </source>
</evidence>
<gene>
    <name evidence="2" type="ORF">P4O66_008898</name>
</gene>
<comment type="caution">
    <text evidence="2">The sequence shown here is derived from an EMBL/GenBank/DDBJ whole genome shotgun (WGS) entry which is preliminary data.</text>
</comment>
<name>A0AAD8ZCA0_9TELE</name>
<dbReference type="EMBL" id="JAROKS010000015">
    <property type="protein sequence ID" value="KAK1796371.1"/>
    <property type="molecule type" value="Genomic_DNA"/>
</dbReference>
<feature type="region of interest" description="Disordered" evidence="1">
    <location>
        <begin position="38"/>
        <end position="75"/>
    </location>
</feature>
<sequence>SLESTRRMLQLVEEVILIISGFVMVRCASAHLLTVDASGGGEESKKVEETQQSEQPAVTSPGWAESGERVGKSRPQQTLRELRCFLKLCDATFSRYSQTEQGSTGKITSLNATEFAQYAVTVEGMQASESQYVQRS</sequence>
<evidence type="ECO:0000313" key="3">
    <source>
        <dbReference type="Proteomes" id="UP001239994"/>
    </source>
</evidence>
<evidence type="ECO:0000313" key="2">
    <source>
        <dbReference type="EMBL" id="KAK1796371.1"/>
    </source>
</evidence>
<accession>A0AAD8ZCA0</accession>
<feature type="non-terminal residue" evidence="2">
    <location>
        <position position="136"/>
    </location>
</feature>
<reference evidence="2" key="1">
    <citation type="submission" date="2023-03" db="EMBL/GenBank/DDBJ databases">
        <title>Electrophorus voltai genome.</title>
        <authorList>
            <person name="Bian C."/>
        </authorList>
    </citation>
    <scope>NUCLEOTIDE SEQUENCE</scope>
    <source>
        <strain evidence="2">CB-2022</strain>
        <tissue evidence="2">Muscle</tissue>
    </source>
</reference>
<protein>
    <submittedName>
        <fullName evidence="2">Uncharacterized protein</fullName>
    </submittedName>
</protein>
<proteinExistence type="predicted"/>